<reference evidence="2 3" key="1">
    <citation type="submission" date="2019-04" db="EMBL/GenBank/DDBJ databases">
        <title>Genome sequencing of Clostridium botulinum Groups I-IV and Clostridium butyricum.</title>
        <authorList>
            <person name="Brunt J."/>
            <person name="Van Vliet A.H.M."/>
            <person name="Stringer S.C."/>
            <person name="Carter A.T."/>
            <person name="Peck M.W."/>
        </authorList>
    </citation>
    <scope>NUCLEOTIDE SEQUENCE [LARGE SCALE GENOMIC DNA]</scope>
    <source>
        <strain evidence="2 3">IFR 18/094</strain>
    </source>
</reference>
<feature type="transmembrane region" description="Helical" evidence="1">
    <location>
        <begin position="37"/>
        <end position="55"/>
    </location>
</feature>
<keyword evidence="1" id="KW-1133">Transmembrane helix</keyword>
<name>A0A6M0RAR0_9CLOT</name>
<dbReference type="NCBIfam" id="TIGR02896">
    <property type="entry name" value="spore_III_AF"/>
    <property type="match status" value="1"/>
</dbReference>
<dbReference type="EMBL" id="SXDP01000002">
    <property type="protein sequence ID" value="NEZ46308.1"/>
    <property type="molecule type" value="Genomic_DNA"/>
</dbReference>
<keyword evidence="3" id="KW-1185">Reference proteome</keyword>
<sequence length="192" mass="22762">MLLWIKNWITNICVAVLFITAIEMILPNNSIKKYAKFVLGLILMMVILNPIIKLFHNDYDMAMYAQKASHSLEKIDYQKDFEDYKKKNNEETLKNFKMNLNNETKKKLEQKFPKNKYKVDTKVDYNYEKNTIEIKSMKIGVKDSKVEKVKKVNISKNIKDGQEKECKGEEKIKDFIIKEFEISSNKIKVYKL</sequence>
<proteinExistence type="predicted"/>
<feature type="transmembrane region" description="Helical" evidence="1">
    <location>
        <begin position="7"/>
        <end position="25"/>
    </location>
</feature>
<evidence type="ECO:0000256" key="1">
    <source>
        <dbReference type="SAM" id="Phobius"/>
    </source>
</evidence>
<evidence type="ECO:0000313" key="2">
    <source>
        <dbReference type="EMBL" id="NEZ46308.1"/>
    </source>
</evidence>
<evidence type="ECO:0000313" key="3">
    <source>
        <dbReference type="Proteomes" id="UP000473885"/>
    </source>
</evidence>
<dbReference type="AlphaFoldDB" id="A0A6M0RAR0"/>
<dbReference type="Pfam" id="PF09581">
    <property type="entry name" value="Spore_III_AF"/>
    <property type="match status" value="1"/>
</dbReference>
<organism evidence="2 3">
    <name type="scientific">Clostridium niameyense</name>
    <dbReference type="NCBI Taxonomy" id="1622073"/>
    <lineage>
        <taxon>Bacteria</taxon>
        <taxon>Bacillati</taxon>
        <taxon>Bacillota</taxon>
        <taxon>Clostridia</taxon>
        <taxon>Eubacteriales</taxon>
        <taxon>Clostridiaceae</taxon>
        <taxon>Clostridium</taxon>
    </lineage>
</organism>
<protein>
    <submittedName>
        <fullName evidence="2">Stage III sporulation protein AF</fullName>
    </submittedName>
</protein>
<keyword evidence="1" id="KW-0812">Transmembrane</keyword>
<gene>
    <name evidence="2" type="primary">spoIIIAF</name>
    <name evidence="2" type="ORF">FDF74_03665</name>
</gene>
<accession>A0A6M0RAR0</accession>
<dbReference type="OrthoDB" id="2375554at2"/>
<dbReference type="Proteomes" id="UP000473885">
    <property type="component" value="Unassembled WGS sequence"/>
</dbReference>
<dbReference type="RefSeq" id="WP_050607600.1">
    <property type="nucleotide sequence ID" value="NZ_CABKUB010000006.1"/>
</dbReference>
<keyword evidence="1" id="KW-0472">Membrane</keyword>
<dbReference type="InterPro" id="IPR014245">
    <property type="entry name" value="Spore_III_AF"/>
</dbReference>
<comment type="caution">
    <text evidence="2">The sequence shown here is derived from an EMBL/GenBank/DDBJ whole genome shotgun (WGS) entry which is preliminary data.</text>
</comment>